<dbReference type="SUPFAM" id="SSF52540">
    <property type="entry name" value="P-loop containing nucleoside triphosphate hydrolases"/>
    <property type="match status" value="1"/>
</dbReference>
<keyword evidence="1" id="KW-0472">Membrane</keyword>
<keyword evidence="3" id="KW-1185">Reference proteome</keyword>
<feature type="transmembrane region" description="Helical" evidence="1">
    <location>
        <begin position="361"/>
        <end position="380"/>
    </location>
</feature>
<organism evidence="2 3">
    <name type="scientific">Botryobasidium botryosum (strain FD-172 SS1)</name>
    <dbReference type="NCBI Taxonomy" id="930990"/>
    <lineage>
        <taxon>Eukaryota</taxon>
        <taxon>Fungi</taxon>
        <taxon>Dikarya</taxon>
        <taxon>Basidiomycota</taxon>
        <taxon>Agaricomycotina</taxon>
        <taxon>Agaricomycetes</taxon>
        <taxon>Cantharellales</taxon>
        <taxon>Botryobasidiaceae</taxon>
        <taxon>Botryobasidium</taxon>
    </lineage>
</organism>
<dbReference type="OrthoDB" id="59699at2759"/>
<name>A0A067MIF2_BOTB1</name>
<evidence type="ECO:0000313" key="3">
    <source>
        <dbReference type="Proteomes" id="UP000027195"/>
    </source>
</evidence>
<dbReference type="Gene3D" id="3.40.50.300">
    <property type="entry name" value="P-loop containing nucleotide triphosphate hydrolases"/>
    <property type="match status" value="1"/>
</dbReference>
<dbReference type="Proteomes" id="UP000027195">
    <property type="component" value="Unassembled WGS sequence"/>
</dbReference>
<gene>
    <name evidence="2" type="ORF">BOTBODRAFT_32630</name>
</gene>
<dbReference type="STRING" id="930990.A0A067MIF2"/>
<evidence type="ECO:0000313" key="2">
    <source>
        <dbReference type="EMBL" id="KDQ14505.1"/>
    </source>
</evidence>
<dbReference type="HOGENOM" id="CLU_023805_6_2_1"/>
<keyword evidence="1" id="KW-1133">Transmembrane helix</keyword>
<sequence length="446" mass="49811">MPDIEAPDRFRVLIIGRANAGKTTILRAVYGAEEEPEEEPTVYDRKGFNKIKSLRLTLRTVRNKITGHASPTSATNIPSPSHTRGLHDIEAPLVFPSNPRLVFHDSRGFESGSDEELELVRNFIQSRADKIAPMEQLHVIWYCFPTDSNRIITAAEQEFFKTIDTGSVPVIAIFSKFDALDASAFVELEASGVPFEQAQIDAPEYAEKQFNLTHLPLIMDQPHPPRDVVYLRNFHDKKFCHDIRKGASELVEKTLASISNDDVKRLLVLSQRANVETCIKAAVESGVITTTAQKLRDAASFDPDKKFIVDLFKWFPYVWDVTYEWEKGQGRMLDFGGAAYAFKGPLSCRLPLLVGTLSPPLQVFAVGLAAIIVAANAFWLQPGNVYQSNIREALEQYIKSGASSRVQEAIFSSFAEHDGTFNTSACKDKLVQIVLNNHNSMSKLMC</sequence>
<reference evidence="3" key="1">
    <citation type="journal article" date="2014" name="Proc. Natl. Acad. Sci. U.S.A.">
        <title>Extensive sampling of basidiomycete genomes demonstrates inadequacy of the white-rot/brown-rot paradigm for wood decay fungi.</title>
        <authorList>
            <person name="Riley R."/>
            <person name="Salamov A.A."/>
            <person name="Brown D.W."/>
            <person name="Nagy L.G."/>
            <person name="Floudas D."/>
            <person name="Held B.W."/>
            <person name="Levasseur A."/>
            <person name="Lombard V."/>
            <person name="Morin E."/>
            <person name="Otillar R."/>
            <person name="Lindquist E.A."/>
            <person name="Sun H."/>
            <person name="LaButti K.M."/>
            <person name="Schmutz J."/>
            <person name="Jabbour D."/>
            <person name="Luo H."/>
            <person name="Baker S.E."/>
            <person name="Pisabarro A.G."/>
            <person name="Walton J.D."/>
            <person name="Blanchette R.A."/>
            <person name="Henrissat B."/>
            <person name="Martin F."/>
            <person name="Cullen D."/>
            <person name="Hibbett D.S."/>
            <person name="Grigoriev I.V."/>
        </authorList>
    </citation>
    <scope>NUCLEOTIDE SEQUENCE [LARGE SCALE GENOMIC DNA]</scope>
    <source>
        <strain evidence="3">FD-172 SS1</strain>
    </source>
</reference>
<dbReference type="AlphaFoldDB" id="A0A067MIF2"/>
<keyword evidence="1" id="KW-0812">Transmembrane</keyword>
<accession>A0A067MIF2</accession>
<protein>
    <recommendedName>
        <fullName evidence="4">G domain-containing protein</fullName>
    </recommendedName>
</protein>
<evidence type="ECO:0008006" key="4">
    <source>
        <dbReference type="Google" id="ProtNLM"/>
    </source>
</evidence>
<dbReference type="EMBL" id="KL198037">
    <property type="protein sequence ID" value="KDQ14505.1"/>
    <property type="molecule type" value="Genomic_DNA"/>
</dbReference>
<proteinExistence type="predicted"/>
<dbReference type="InParanoid" id="A0A067MIF2"/>
<evidence type="ECO:0000256" key="1">
    <source>
        <dbReference type="SAM" id="Phobius"/>
    </source>
</evidence>
<dbReference type="InterPro" id="IPR027417">
    <property type="entry name" value="P-loop_NTPase"/>
</dbReference>